<dbReference type="Gene3D" id="3.80.10.10">
    <property type="entry name" value="Ribonuclease Inhibitor"/>
    <property type="match status" value="1"/>
</dbReference>
<keyword evidence="2" id="KW-1185">Reference proteome</keyword>
<dbReference type="InterPro" id="IPR032675">
    <property type="entry name" value="LRR_dom_sf"/>
</dbReference>
<dbReference type="EMBL" id="MU865960">
    <property type="protein sequence ID" value="KAK4445992.1"/>
    <property type="molecule type" value="Genomic_DNA"/>
</dbReference>
<dbReference type="AlphaFoldDB" id="A0AAV9GDQ0"/>
<dbReference type="Proteomes" id="UP001321760">
    <property type="component" value="Unassembled WGS sequence"/>
</dbReference>
<gene>
    <name evidence="1" type="ORF">QBC34DRAFT_383665</name>
</gene>
<dbReference type="SUPFAM" id="SSF52047">
    <property type="entry name" value="RNI-like"/>
    <property type="match status" value="1"/>
</dbReference>
<organism evidence="1 2">
    <name type="scientific">Podospora aff. communis PSN243</name>
    <dbReference type="NCBI Taxonomy" id="3040156"/>
    <lineage>
        <taxon>Eukaryota</taxon>
        <taxon>Fungi</taxon>
        <taxon>Dikarya</taxon>
        <taxon>Ascomycota</taxon>
        <taxon>Pezizomycotina</taxon>
        <taxon>Sordariomycetes</taxon>
        <taxon>Sordariomycetidae</taxon>
        <taxon>Sordariales</taxon>
        <taxon>Podosporaceae</taxon>
        <taxon>Podospora</taxon>
    </lineage>
</organism>
<evidence type="ECO:0000313" key="2">
    <source>
        <dbReference type="Proteomes" id="UP001321760"/>
    </source>
</evidence>
<evidence type="ECO:0000313" key="1">
    <source>
        <dbReference type="EMBL" id="KAK4445992.1"/>
    </source>
</evidence>
<accession>A0AAV9GDQ0</accession>
<protein>
    <recommendedName>
        <fullName evidence="3">F-box domain-containing protein</fullName>
    </recommendedName>
</protein>
<name>A0AAV9GDQ0_9PEZI</name>
<reference evidence="1" key="2">
    <citation type="submission" date="2023-05" db="EMBL/GenBank/DDBJ databases">
        <authorList>
            <consortium name="Lawrence Berkeley National Laboratory"/>
            <person name="Steindorff A."/>
            <person name="Hensen N."/>
            <person name="Bonometti L."/>
            <person name="Westerberg I."/>
            <person name="Brannstrom I.O."/>
            <person name="Guillou S."/>
            <person name="Cros-Aarteil S."/>
            <person name="Calhoun S."/>
            <person name="Haridas S."/>
            <person name="Kuo A."/>
            <person name="Mondo S."/>
            <person name="Pangilinan J."/>
            <person name="Riley R."/>
            <person name="Labutti K."/>
            <person name="Andreopoulos B."/>
            <person name="Lipzen A."/>
            <person name="Chen C."/>
            <person name="Yanf M."/>
            <person name="Daum C."/>
            <person name="Ng V."/>
            <person name="Clum A."/>
            <person name="Ohm R."/>
            <person name="Martin F."/>
            <person name="Silar P."/>
            <person name="Natvig D."/>
            <person name="Lalanne C."/>
            <person name="Gautier V."/>
            <person name="Ament-Velasquez S.L."/>
            <person name="Kruys A."/>
            <person name="Hutchinson M.I."/>
            <person name="Powell A.J."/>
            <person name="Barry K."/>
            <person name="Miller A.N."/>
            <person name="Grigoriev I.V."/>
            <person name="Debuchy R."/>
            <person name="Gladieux P."/>
            <person name="Thoren M.H."/>
            <person name="Johannesson H."/>
        </authorList>
    </citation>
    <scope>NUCLEOTIDE SEQUENCE</scope>
    <source>
        <strain evidence="1">PSN243</strain>
    </source>
</reference>
<evidence type="ECO:0008006" key="3">
    <source>
        <dbReference type="Google" id="ProtNLM"/>
    </source>
</evidence>
<sequence length="359" mass="41317">MVLKFCKMETTTIQTGPLLNLPVEMVDAILEAVSSLAELREPSLAALSQTCKVLHDRSARYLYRDVSTKGNWLLARTLIARPDLAKLVKSLDVPERLGCATRPPPVPAEVKRYHRRKMKRIKNPRWREWHDGRRSLLYYSCACTPPCPDRHGFHARVVSDVYSSLCRNLETLRFYPVLSEPRCFWTPNSLMKLTKIAVKSPVWMDLQDDFDLGPLFLAAPNIEKLRLISMDLGRLVSRHTHGLELPRLKTMGLFCCRFTAKDLGSLLEIYPSLEELSVVFDYWKLSFYPPQETTEWLLVSCKAPSLKRLRLTIACNLMNSSDDCLWQDIISKAREAFDERGIEFEVHCPPNLRQGRRAP</sequence>
<reference evidence="1" key="1">
    <citation type="journal article" date="2023" name="Mol. Phylogenet. Evol.">
        <title>Genome-scale phylogeny and comparative genomics of the fungal order Sordariales.</title>
        <authorList>
            <person name="Hensen N."/>
            <person name="Bonometti L."/>
            <person name="Westerberg I."/>
            <person name="Brannstrom I.O."/>
            <person name="Guillou S."/>
            <person name="Cros-Aarteil S."/>
            <person name="Calhoun S."/>
            <person name="Haridas S."/>
            <person name="Kuo A."/>
            <person name="Mondo S."/>
            <person name="Pangilinan J."/>
            <person name="Riley R."/>
            <person name="LaButti K."/>
            <person name="Andreopoulos B."/>
            <person name="Lipzen A."/>
            <person name="Chen C."/>
            <person name="Yan M."/>
            <person name="Daum C."/>
            <person name="Ng V."/>
            <person name="Clum A."/>
            <person name="Steindorff A."/>
            <person name="Ohm R.A."/>
            <person name="Martin F."/>
            <person name="Silar P."/>
            <person name="Natvig D.O."/>
            <person name="Lalanne C."/>
            <person name="Gautier V."/>
            <person name="Ament-Velasquez S.L."/>
            <person name="Kruys A."/>
            <person name="Hutchinson M.I."/>
            <person name="Powell A.J."/>
            <person name="Barry K."/>
            <person name="Miller A.N."/>
            <person name="Grigoriev I.V."/>
            <person name="Debuchy R."/>
            <person name="Gladieux P."/>
            <person name="Hiltunen Thoren M."/>
            <person name="Johannesson H."/>
        </authorList>
    </citation>
    <scope>NUCLEOTIDE SEQUENCE</scope>
    <source>
        <strain evidence="1">PSN243</strain>
    </source>
</reference>
<proteinExistence type="predicted"/>
<comment type="caution">
    <text evidence="1">The sequence shown here is derived from an EMBL/GenBank/DDBJ whole genome shotgun (WGS) entry which is preliminary data.</text>
</comment>